<dbReference type="Proteomes" id="UP000824074">
    <property type="component" value="Unassembled WGS sequence"/>
</dbReference>
<gene>
    <name evidence="1" type="ORF">IAB68_02050</name>
</gene>
<reference evidence="1" key="1">
    <citation type="submission" date="2020-10" db="EMBL/GenBank/DDBJ databases">
        <authorList>
            <person name="Gilroy R."/>
        </authorList>
    </citation>
    <scope>NUCLEOTIDE SEQUENCE</scope>
    <source>
        <strain evidence="1">CHK193-30670</strain>
    </source>
</reference>
<name>A0A9D1INW8_9FIRM</name>
<proteinExistence type="predicted"/>
<dbReference type="EMBL" id="DVMT01000020">
    <property type="protein sequence ID" value="HIU40071.1"/>
    <property type="molecule type" value="Genomic_DNA"/>
</dbReference>
<evidence type="ECO:0000313" key="2">
    <source>
        <dbReference type="Proteomes" id="UP000824074"/>
    </source>
</evidence>
<accession>A0A9D1INW8</accession>
<protein>
    <submittedName>
        <fullName evidence="1">Uncharacterized protein</fullName>
    </submittedName>
</protein>
<evidence type="ECO:0000313" key="1">
    <source>
        <dbReference type="EMBL" id="HIU40071.1"/>
    </source>
</evidence>
<comment type="caution">
    <text evidence="1">The sequence shown here is derived from an EMBL/GenBank/DDBJ whole genome shotgun (WGS) entry which is preliminary data.</text>
</comment>
<dbReference type="AlphaFoldDB" id="A0A9D1INW8"/>
<organism evidence="1 2">
    <name type="scientific">Candidatus Aphodocola excrementigallinarum</name>
    <dbReference type="NCBI Taxonomy" id="2840670"/>
    <lineage>
        <taxon>Bacteria</taxon>
        <taxon>Bacillati</taxon>
        <taxon>Bacillota</taxon>
        <taxon>Bacilli</taxon>
        <taxon>Candidatus Aphodocola</taxon>
    </lineage>
</organism>
<sequence length="108" mass="12698">MKDKFPEIYKNKIENIKSKVQKDFYYHASDEKSSNDIRQVSDEKLDRVDIINKINNIFSSPNFVYQADVNIMYKNGENINEKVVGMKDNYLLTLDGRKIFIDVISNIK</sequence>
<reference evidence="1" key="2">
    <citation type="journal article" date="2021" name="PeerJ">
        <title>Extensive microbial diversity within the chicken gut microbiome revealed by metagenomics and culture.</title>
        <authorList>
            <person name="Gilroy R."/>
            <person name="Ravi A."/>
            <person name="Getino M."/>
            <person name="Pursley I."/>
            <person name="Horton D.L."/>
            <person name="Alikhan N.F."/>
            <person name="Baker D."/>
            <person name="Gharbi K."/>
            <person name="Hall N."/>
            <person name="Watson M."/>
            <person name="Adriaenssens E.M."/>
            <person name="Foster-Nyarko E."/>
            <person name="Jarju S."/>
            <person name="Secka A."/>
            <person name="Antonio M."/>
            <person name="Oren A."/>
            <person name="Chaudhuri R.R."/>
            <person name="La Ragione R."/>
            <person name="Hildebrand F."/>
            <person name="Pallen M.J."/>
        </authorList>
    </citation>
    <scope>NUCLEOTIDE SEQUENCE</scope>
    <source>
        <strain evidence="1">CHK193-30670</strain>
    </source>
</reference>